<dbReference type="FunFam" id="3.40.50.150:FF:000089">
    <property type="entry name" value="S-adenosylmethionine sensor upstream of mTORC1"/>
    <property type="match status" value="1"/>
</dbReference>
<reference evidence="6 7" key="1">
    <citation type="submission" date="2024-04" db="EMBL/GenBank/DDBJ databases">
        <authorList>
            <person name="Waldvogel A.-M."/>
            <person name="Schoenle A."/>
        </authorList>
    </citation>
    <scope>NUCLEOTIDE SEQUENCE [LARGE SCALE GENOMIC DNA]</scope>
</reference>
<evidence type="ECO:0000256" key="5">
    <source>
        <dbReference type="SAM" id="MobiDB-lite"/>
    </source>
</evidence>
<accession>A0AAV2L7F4</accession>
<keyword evidence="7" id="KW-1185">Reference proteome</keyword>
<proteinExistence type="inferred from homology"/>
<feature type="binding site" evidence="4">
    <location>
        <position position="168"/>
    </location>
    <ligand>
        <name>S-adenosyl-L-methionine</name>
        <dbReference type="ChEBI" id="CHEBI:59789"/>
    </ligand>
</feature>
<dbReference type="PANTHER" id="PTHR21008:SF0">
    <property type="entry name" value="S-ADENOSYLMETHIONINE SENSOR UPSTREAM OF MTORC1"/>
    <property type="match status" value="1"/>
</dbReference>
<evidence type="ECO:0000313" key="7">
    <source>
        <dbReference type="Proteomes" id="UP001497482"/>
    </source>
</evidence>
<dbReference type="InterPro" id="IPR021867">
    <property type="entry name" value="Bmt2/SAMTOR"/>
</dbReference>
<keyword evidence="1 4" id="KW-0489">Methyltransferase</keyword>
<feature type="region of interest" description="Disordered" evidence="5">
    <location>
        <begin position="1"/>
        <end position="30"/>
    </location>
</feature>
<dbReference type="Proteomes" id="UP001497482">
    <property type="component" value="Chromosome 20"/>
</dbReference>
<keyword evidence="2 4" id="KW-0808">Transferase</keyword>
<evidence type="ECO:0000256" key="2">
    <source>
        <dbReference type="ARBA" id="ARBA00022679"/>
    </source>
</evidence>
<dbReference type="GO" id="GO:1904262">
    <property type="term" value="P:negative regulation of TORC1 signaling"/>
    <property type="evidence" value="ECO:0007669"/>
    <property type="project" value="TreeGrafter"/>
</dbReference>
<comment type="similarity">
    <text evidence="4">Belongs to the BMT2 family.</text>
</comment>
<comment type="subunit">
    <text evidence="4">Interacts with the GATOR1 complex; interaction is disrupted when BMT2/SAMTOR binds S-adenosyl-L-methionine. Interacts with the KICSTOR complex; interaction is disrupted when BMT2/SAMTOR binds S-adenosyl-L-methionine.</text>
</comment>
<feature type="compositionally biased region" description="Basic and acidic residues" evidence="5">
    <location>
        <begin position="21"/>
        <end position="30"/>
    </location>
</feature>
<dbReference type="PANTHER" id="PTHR21008">
    <property type="entry name" value="S-ADENOSYLMETHIONINE SENSOR UPSTREAM OF MTORC1-RELATED"/>
    <property type="match status" value="1"/>
</dbReference>
<dbReference type="GO" id="GO:0032259">
    <property type="term" value="P:methylation"/>
    <property type="evidence" value="ECO:0007669"/>
    <property type="project" value="UniProtKB-KW"/>
</dbReference>
<comment type="function">
    <text evidence="4">S-adenosyl-L-methionine-binding protein that acts as an inhibitor of mTORC1 signaling via interaction with the GATOR1 and KICSTOR complexes. Acts as a sensor of S-adenosyl-L-methionine to signal methionine sufficiency to mTORC1: in presence of methionine, binds S-adenosyl-L-methionine, leading to disrupt interaction with the GATOR1 and KICSTOR complexes and promote mTORC1 signaling. Upon methionine starvation, S-adenosyl-L-methionine levels are reduced, thereby promoting the association with GATOR1 and KICSTOR, leading to inhibit mTORC1 signaling. Probably also acts as a S-adenosyl-L-methionine-dependent methyltransferase.</text>
</comment>
<keyword evidence="3 4" id="KW-0949">S-adenosyl-L-methionine</keyword>
<evidence type="ECO:0000313" key="6">
    <source>
        <dbReference type="EMBL" id="CAL1595629.1"/>
    </source>
</evidence>
<feature type="binding site" evidence="4">
    <location>
        <position position="150"/>
    </location>
    <ligand>
        <name>S-adenosyl-L-methionine</name>
        <dbReference type="ChEBI" id="CHEBI:59789"/>
    </ligand>
</feature>
<evidence type="ECO:0000256" key="3">
    <source>
        <dbReference type="ARBA" id="ARBA00022691"/>
    </source>
</evidence>
<evidence type="ECO:0000256" key="4">
    <source>
        <dbReference type="HAMAP-Rule" id="MF_03044"/>
    </source>
</evidence>
<feature type="region of interest" description="Disordered" evidence="5">
    <location>
        <begin position="351"/>
        <end position="385"/>
    </location>
</feature>
<sequence length="385" mass="44266">MDPGGSVESRGEVWSVPIPQTEHRKREQEKLSGVVKDVHRKLRRKYREVGDFEKIWREHCEDQQTLSEYANAMRNLADHHWTRKSEGEGRIEWCRSVCQEYFLCGGMKKMMEKDQKSAAASLGLSSGLSTSSLSSVPASRMGRMRLLDVGSCFNPFLNFDEFLTVGIDIVPAVESVRKCDFLNLQLQAPVHLTRDALESFLLQLHSPIDTLPAQLFQVVVFSLLLSYFPSPYQRWICCKKAHELLELQGLLLIITPDSSHQNRHALMMRSWRVAIESLGFKRYKYVKYSHMHLMAFRKVSLATSSDLVSQNYPEMLYIPQDFTEDEEEEAYPVHMRSELEDERVAWSFSELPQTPYDSDSDSDSGRQASSVPAPHHFEDPILLQS</sequence>
<dbReference type="EC" id="2.1.1.-" evidence="4"/>
<name>A0AAV2L7F4_KNICA</name>
<gene>
    <name evidence="4" type="primary">BMT2</name>
    <name evidence="4" type="synonym">SAMTOR</name>
    <name evidence="6" type="ORF">KC01_LOCUS24404</name>
</gene>
<dbReference type="HAMAP" id="MF_03044">
    <property type="entry name" value="BMT2"/>
    <property type="match status" value="1"/>
</dbReference>
<dbReference type="GO" id="GO:0008168">
    <property type="term" value="F:methyltransferase activity"/>
    <property type="evidence" value="ECO:0007669"/>
    <property type="project" value="UniProtKB-UniRule"/>
</dbReference>
<organism evidence="6 7">
    <name type="scientific">Knipowitschia caucasica</name>
    <name type="common">Caucasian dwarf goby</name>
    <name type="synonym">Pomatoschistus caucasicus</name>
    <dbReference type="NCBI Taxonomy" id="637954"/>
    <lineage>
        <taxon>Eukaryota</taxon>
        <taxon>Metazoa</taxon>
        <taxon>Chordata</taxon>
        <taxon>Craniata</taxon>
        <taxon>Vertebrata</taxon>
        <taxon>Euteleostomi</taxon>
        <taxon>Actinopterygii</taxon>
        <taxon>Neopterygii</taxon>
        <taxon>Teleostei</taxon>
        <taxon>Neoteleostei</taxon>
        <taxon>Acanthomorphata</taxon>
        <taxon>Gobiaria</taxon>
        <taxon>Gobiiformes</taxon>
        <taxon>Gobioidei</taxon>
        <taxon>Gobiidae</taxon>
        <taxon>Gobiinae</taxon>
        <taxon>Knipowitschia</taxon>
    </lineage>
</organism>
<dbReference type="EMBL" id="OZ035842">
    <property type="protein sequence ID" value="CAL1595629.1"/>
    <property type="molecule type" value="Genomic_DNA"/>
</dbReference>
<dbReference type="AlphaFoldDB" id="A0AAV2L7F4"/>
<protein>
    <recommendedName>
        <fullName evidence="4">S-adenosylmethionine sensor upstream of mTORC1</fullName>
    </recommendedName>
    <alternativeName>
        <fullName evidence="4">Probable methyltransferase BMT2 homolog</fullName>
        <ecNumber evidence="4">2.1.1.-</ecNumber>
    </alternativeName>
</protein>
<evidence type="ECO:0000256" key="1">
    <source>
        <dbReference type="ARBA" id="ARBA00022603"/>
    </source>
</evidence>